<sequence length="47" mass="5189">MHSARRLALVLTIAAGAWATWRRLRFDGPLSAREWRADAIGPDDLAG</sequence>
<protein>
    <submittedName>
        <fullName evidence="1">Uncharacterized protein</fullName>
    </submittedName>
</protein>
<dbReference type="RefSeq" id="WP_420163622.1">
    <property type="nucleotide sequence ID" value="NZ_JBDLNV010000002.1"/>
</dbReference>
<dbReference type="Proteomes" id="UP001629745">
    <property type="component" value="Unassembled WGS sequence"/>
</dbReference>
<organism evidence="1 2">
    <name type="scientific">Rhodococcus parequi</name>
    <dbReference type="NCBI Taxonomy" id="3137122"/>
    <lineage>
        <taxon>Bacteria</taxon>
        <taxon>Bacillati</taxon>
        <taxon>Actinomycetota</taxon>
        <taxon>Actinomycetes</taxon>
        <taxon>Mycobacteriales</taxon>
        <taxon>Nocardiaceae</taxon>
        <taxon>Rhodococcus</taxon>
    </lineage>
</organism>
<reference evidence="1 2" key="1">
    <citation type="submission" date="2023-11" db="EMBL/GenBank/DDBJ databases">
        <authorList>
            <person name="Val-Calvo J."/>
            <person name="Scortti M."/>
            <person name="Vazquez-Boland J."/>
        </authorList>
    </citation>
    <scope>NUCLEOTIDE SEQUENCE [LARGE SCALE GENOMIC DNA]</scope>
    <source>
        <strain evidence="1 2">PAM 2766</strain>
    </source>
</reference>
<keyword evidence="2" id="KW-1185">Reference proteome</keyword>
<proteinExistence type="predicted"/>
<evidence type="ECO:0000313" key="2">
    <source>
        <dbReference type="Proteomes" id="UP001629745"/>
    </source>
</evidence>
<dbReference type="EMBL" id="JBDLNV010000002">
    <property type="protein sequence ID" value="MFM1723057.1"/>
    <property type="molecule type" value="Genomic_DNA"/>
</dbReference>
<comment type="caution">
    <text evidence="1">The sequence shown here is derived from an EMBL/GenBank/DDBJ whole genome shotgun (WGS) entry which is preliminary data.</text>
</comment>
<name>A0ABW9FC01_9NOCA</name>
<gene>
    <name evidence="1" type="ORF">ABEU20_001618</name>
</gene>
<evidence type="ECO:0000313" key="1">
    <source>
        <dbReference type="EMBL" id="MFM1723057.1"/>
    </source>
</evidence>
<accession>A0ABW9FC01</accession>